<evidence type="ECO:0000256" key="1">
    <source>
        <dbReference type="ARBA" id="ARBA00022181"/>
    </source>
</evidence>
<reference evidence="5" key="1">
    <citation type="submission" date="2016-07" db="EMBL/GenBank/DDBJ databases">
        <title>Nontailed viruses are major unrecognized killers of bacteria in the ocean.</title>
        <authorList>
            <person name="Kauffman K."/>
            <person name="Hussain F."/>
            <person name="Yang J."/>
            <person name="Arevalo P."/>
            <person name="Brown J."/>
            <person name="Cutler M."/>
            <person name="Kelly L."/>
            <person name="Polz M.F."/>
        </authorList>
    </citation>
    <scope>NUCLEOTIDE SEQUENCE [LARGE SCALE GENOMIC DNA]</scope>
    <source>
        <strain evidence="5">10N.222.49.A5</strain>
    </source>
</reference>
<comment type="caution">
    <text evidence="4">The sequence shown here is derived from an EMBL/GenBank/DDBJ whole genome shotgun (WGS) entry which is preliminary data.</text>
</comment>
<dbReference type="RefSeq" id="WP_102334232.1">
    <property type="nucleotide sequence ID" value="NZ_MCUG01000047.1"/>
</dbReference>
<feature type="signal peptide" evidence="2">
    <location>
        <begin position="1"/>
        <end position="19"/>
    </location>
</feature>
<dbReference type="Gene3D" id="3.40.50.2300">
    <property type="match status" value="2"/>
</dbReference>
<dbReference type="Pfam" id="PF13407">
    <property type="entry name" value="Peripla_BP_4"/>
    <property type="match status" value="1"/>
</dbReference>
<dbReference type="GO" id="GO:0055085">
    <property type="term" value="P:transmembrane transport"/>
    <property type="evidence" value="ECO:0007669"/>
    <property type="project" value="UniProtKB-ARBA"/>
</dbReference>
<dbReference type="GO" id="GO:0003700">
    <property type="term" value="F:DNA-binding transcription factor activity"/>
    <property type="evidence" value="ECO:0007669"/>
    <property type="project" value="TreeGrafter"/>
</dbReference>
<dbReference type="SUPFAM" id="SSF53822">
    <property type="entry name" value="Periplasmic binding protein-like I"/>
    <property type="match status" value="1"/>
</dbReference>
<keyword evidence="2" id="KW-0732">Signal</keyword>
<dbReference type="EMBL" id="MDBO01000128">
    <property type="protein sequence ID" value="PMP06016.1"/>
    <property type="molecule type" value="Genomic_DNA"/>
</dbReference>
<feature type="chain" id="PRO_5042482141" description="Autoinducer 2-binding periplasmic protein LuxP" evidence="2">
    <location>
        <begin position="20"/>
        <end position="363"/>
    </location>
</feature>
<dbReference type="Proteomes" id="UP000235611">
    <property type="component" value="Unassembled WGS sequence"/>
</dbReference>
<accession>A0AAJ5ENB3</accession>
<protein>
    <recommendedName>
        <fullName evidence="1">Autoinducer 2-binding periplasmic protein LuxP</fullName>
    </recommendedName>
</protein>
<dbReference type="GO" id="GO:0000976">
    <property type="term" value="F:transcription cis-regulatory region binding"/>
    <property type="evidence" value="ECO:0007669"/>
    <property type="project" value="TreeGrafter"/>
</dbReference>
<feature type="domain" description="Periplasmic binding protein" evidence="3">
    <location>
        <begin position="78"/>
        <end position="321"/>
    </location>
</feature>
<name>A0AAJ5ENB3_9VIBR</name>
<evidence type="ECO:0000313" key="5">
    <source>
        <dbReference type="Proteomes" id="UP000235611"/>
    </source>
</evidence>
<evidence type="ECO:0000259" key="3">
    <source>
        <dbReference type="Pfam" id="PF13407"/>
    </source>
</evidence>
<dbReference type="PANTHER" id="PTHR30146">
    <property type="entry name" value="LACI-RELATED TRANSCRIPTIONAL REPRESSOR"/>
    <property type="match status" value="1"/>
</dbReference>
<dbReference type="InterPro" id="IPR025997">
    <property type="entry name" value="SBP_2_dom"/>
</dbReference>
<gene>
    <name evidence="4" type="ORF">BCS93_18040</name>
</gene>
<proteinExistence type="predicted"/>
<dbReference type="AlphaFoldDB" id="A0AAJ5ENB3"/>
<evidence type="ECO:0000256" key="2">
    <source>
        <dbReference type="SAM" id="SignalP"/>
    </source>
</evidence>
<evidence type="ECO:0000313" key="4">
    <source>
        <dbReference type="EMBL" id="PMP06016.1"/>
    </source>
</evidence>
<organism evidence="4 5">
    <name type="scientific">Vibrio breoganii</name>
    <dbReference type="NCBI Taxonomy" id="553239"/>
    <lineage>
        <taxon>Bacteria</taxon>
        <taxon>Pseudomonadati</taxon>
        <taxon>Pseudomonadota</taxon>
        <taxon>Gammaproteobacteria</taxon>
        <taxon>Vibrionales</taxon>
        <taxon>Vibrionaceae</taxon>
        <taxon>Vibrio</taxon>
    </lineage>
</organism>
<dbReference type="PANTHER" id="PTHR30146:SF145">
    <property type="entry name" value="RIBOSE OPERON REPRESSOR"/>
    <property type="match status" value="1"/>
</dbReference>
<sequence>MKLLLIGALLSFSAFQCFAESMILREYWEYDLYLDEHPEQKKLTEEMEKRIYHAPVPLAIQQQRPVKIDIVYPGSQLSDYWWRNIKTLELRLQELGIEYELNKYSSRPNLDYRQESESLQQVLKNNSDYLIFTLDTSRHKKFAESVMNNPDTKLILLNITTPIKRWGEKQPLMYVGFDHIRGTQLLANEYKKMFPDSADYGLVYFSPGYISEARGDTFVKYLKDDGEYALKRAYFTKANRETAYQATMSMIEQETDLDFIYACSTDIAFGVTDALSELGREDIAVNGWGGGSEIEAVQSGVLDFTVVRMNDDTGLAMAEAIKLDLQNAPVPLVYSGEYQVFTKNDEPSLAEALKLKAFRYSNR</sequence>
<dbReference type="InterPro" id="IPR028082">
    <property type="entry name" value="Peripla_BP_I"/>
</dbReference>